<protein>
    <submittedName>
        <fullName evidence="2">Uncharacterized protein</fullName>
    </submittedName>
</protein>
<accession>A0AA38CGS8</accession>
<comment type="caution">
    <text evidence="2">The sequence shown here is derived from an EMBL/GenBank/DDBJ whole genome shotgun (WGS) entry which is preliminary data.</text>
</comment>
<dbReference type="AlphaFoldDB" id="A0AA38CGS8"/>
<dbReference type="Proteomes" id="UP000824469">
    <property type="component" value="Unassembled WGS sequence"/>
</dbReference>
<keyword evidence="3" id="KW-1185">Reference proteome</keyword>
<reference evidence="2 3" key="1">
    <citation type="journal article" date="2021" name="Nat. Plants">
        <title>The Taxus genome provides insights into paclitaxel biosynthesis.</title>
        <authorList>
            <person name="Xiong X."/>
            <person name="Gou J."/>
            <person name="Liao Q."/>
            <person name="Li Y."/>
            <person name="Zhou Q."/>
            <person name="Bi G."/>
            <person name="Li C."/>
            <person name="Du R."/>
            <person name="Wang X."/>
            <person name="Sun T."/>
            <person name="Guo L."/>
            <person name="Liang H."/>
            <person name="Lu P."/>
            <person name="Wu Y."/>
            <person name="Zhang Z."/>
            <person name="Ro D.K."/>
            <person name="Shang Y."/>
            <person name="Huang S."/>
            <person name="Yan J."/>
        </authorList>
    </citation>
    <scope>NUCLEOTIDE SEQUENCE [LARGE SCALE GENOMIC DNA]</scope>
    <source>
        <strain evidence="2">Ta-2019</strain>
    </source>
</reference>
<evidence type="ECO:0000256" key="1">
    <source>
        <dbReference type="SAM" id="Phobius"/>
    </source>
</evidence>
<keyword evidence="1" id="KW-1133">Transmembrane helix</keyword>
<keyword evidence="1" id="KW-0812">Transmembrane</keyword>
<evidence type="ECO:0000313" key="2">
    <source>
        <dbReference type="EMBL" id="KAH9299957.1"/>
    </source>
</evidence>
<dbReference type="Pfam" id="PF06522">
    <property type="entry name" value="B12D"/>
    <property type="match status" value="1"/>
</dbReference>
<name>A0AA38CGS8_TAXCH</name>
<feature type="non-terminal residue" evidence="2">
    <location>
        <position position="1"/>
    </location>
</feature>
<evidence type="ECO:0000313" key="3">
    <source>
        <dbReference type="Proteomes" id="UP000824469"/>
    </source>
</evidence>
<dbReference type="OMA" id="FTAYHEL"/>
<dbReference type="PANTHER" id="PTHR33919:SF11">
    <property type="entry name" value="EXPRESSED PROTEIN"/>
    <property type="match status" value="1"/>
</dbReference>
<sequence>MAASSTKYQRYLRGDYVPIYMTFGAMLMSTSVGIFCGMRELLTSPNVMVNKKRRKEIPEVEEPEYVLGKSEAFLNNSIFRRLGKFSGLYEEVRRGKSLGASTINQ</sequence>
<keyword evidence="1" id="KW-0472">Membrane</keyword>
<dbReference type="InterPro" id="IPR010530">
    <property type="entry name" value="B12D"/>
</dbReference>
<feature type="transmembrane region" description="Helical" evidence="1">
    <location>
        <begin position="20"/>
        <end position="42"/>
    </location>
</feature>
<dbReference type="EMBL" id="JAHRHJ020000009">
    <property type="protein sequence ID" value="KAH9299957.1"/>
    <property type="molecule type" value="Genomic_DNA"/>
</dbReference>
<gene>
    <name evidence="2" type="ORF">KI387_011540</name>
</gene>
<dbReference type="PANTHER" id="PTHR33919">
    <property type="entry name" value="OS09G0127700 PROTEIN"/>
    <property type="match status" value="1"/>
</dbReference>
<proteinExistence type="predicted"/>
<organism evidence="2 3">
    <name type="scientific">Taxus chinensis</name>
    <name type="common">Chinese yew</name>
    <name type="synonym">Taxus wallichiana var. chinensis</name>
    <dbReference type="NCBI Taxonomy" id="29808"/>
    <lineage>
        <taxon>Eukaryota</taxon>
        <taxon>Viridiplantae</taxon>
        <taxon>Streptophyta</taxon>
        <taxon>Embryophyta</taxon>
        <taxon>Tracheophyta</taxon>
        <taxon>Spermatophyta</taxon>
        <taxon>Pinopsida</taxon>
        <taxon>Pinidae</taxon>
        <taxon>Conifers II</taxon>
        <taxon>Cupressales</taxon>
        <taxon>Taxaceae</taxon>
        <taxon>Taxus</taxon>
    </lineage>
</organism>